<comment type="similarity">
    <text evidence="1">Belongs to the MAD2 family.</text>
</comment>
<feature type="compositionally biased region" description="Low complexity" evidence="2">
    <location>
        <begin position="1"/>
        <end position="13"/>
    </location>
</feature>
<name>A0A0H2UAP2_MAGP6</name>
<dbReference type="InterPro" id="IPR045091">
    <property type="entry name" value="Mad2-like"/>
</dbReference>
<proteinExistence type="inferred from homology"/>
<dbReference type="GO" id="GO:0016035">
    <property type="term" value="C:zeta DNA polymerase complex"/>
    <property type="evidence" value="ECO:0007669"/>
    <property type="project" value="TreeGrafter"/>
</dbReference>
<dbReference type="AlphaFoldDB" id="A0A0H2UAP2"/>
<dbReference type="PANTHER" id="PTHR11842:SF10">
    <property type="entry name" value="MITOTIC SPINDLE ASSEMBLY CHECKPOINT PROTEIN MAD2B"/>
    <property type="match status" value="1"/>
</dbReference>
<gene>
    <name evidence="4" type="ORF">MAPG_11973</name>
</gene>
<dbReference type="InterPro" id="IPR003511">
    <property type="entry name" value="HORMA_dom"/>
</dbReference>
<dbReference type="PANTHER" id="PTHR11842">
    <property type="entry name" value="MITOTIC SPINDLE ASSEMBLY CHECKPOINT PROTEIN MAD2"/>
    <property type="match status" value="1"/>
</dbReference>
<dbReference type="OrthoDB" id="21254at2759"/>
<dbReference type="PROSITE" id="PS50815">
    <property type="entry name" value="HORMA"/>
    <property type="match status" value="1"/>
</dbReference>
<sequence>MMSAGEQQQQQHQPPSPPPEDDPSAIPLPYAHTLLRSFDSFLTVAVHNILYYRGIYPPRTFLSVRAFDLPVQQNRHPLVCAWVRDAVDAVSAQIADGAVHRVAVVLHAPPPPPP</sequence>
<evidence type="ECO:0000256" key="1">
    <source>
        <dbReference type="ARBA" id="ARBA00010348"/>
    </source>
</evidence>
<evidence type="ECO:0000259" key="3">
    <source>
        <dbReference type="PROSITE" id="PS50815"/>
    </source>
</evidence>
<evidence type="ECO:0000313" key="4">
    <source>
        <dbReference type="EMBL" id="KLU93032.1"/>
    </source>
</evidence>
<dbReference type="EMBL" id="GL877063">
    <property type="protein sequence ID" value="KLU93032.1"/>
    <property type="molecule type" value="Genomic_DNA"/>
</dbReference>
<feature type="domain" description="HORMA" evidence="3">
    <location>
        <begin position="32"/>
        <end position="114"/>
    </location>
</feature>
<organism evidence="4">
    <name type="scientific">Magnaporthiopsis poae (strain ATCC 64411 / 73-15)</name>
    <name type="common">Kentucky bluegrass fungus</name>
    <name type="synonym">Magnaporthe poae</name>
    <dbReference type="NCBI Taxonomy" id="644358"/>
    <lineage>
        <taxon>Eukaryota</taxon>
        <taxon>Fungi</taxon>
        <taxon>Dikarya</taxon>
        <taxon>Ascomycota</taxon>
        <taxon>Pezizomycotina</taxon>
        <taxon>Sordariomycetes</taxon>
        <taxon>Sordariomycetidae</taxon>
        <taxon>Magnaporthales</taxon>
        <taxon>Magnaporthaceae</taxon>
        <taxon>Magnaporthiopsis</taxon>
    </lineage>
</organism>
<accession>A0A0H2UAP2</accession>
<reference evidence="4" key="1">
    <citation type="submission" date="2010-05" db="EMBL/GenBank/DDBJ databases">
        <title>The Genome Sequence of Magnaporthe poae strain ATCC 64411.</title>
        <authorList>
            <consortium name="The Broad Institute Genome Sequencing Platform"/>
            <consortium name="Broad Institute Genome Sequencing Center for Infectious Disease"/>
            <person name="Ma L.-J."/>
            <person name="Dead R."/>
            <person name="Young S."/>
            <person name="Zeng Q."/>
            <person name="Koehrsen M."/>
            <person name="Alvarado L."/>
            <person name="Berlin A."/>
            <person name="Chapman S.B."/>
            <person name="Chen Z."/>
            <person name="Freedman E."/>
            <person name="Gellesch M."/>
            <person name="Goldberg J."/>
            <person name="Griggs A."/>
            <person name="Gujja S."/>
            <person name="Heilman E.R."/>
            <person name="Heiman D."/>
            <person name="Hepburn T."/>
            <person name="Howarth C."/>
            <person name="Jen D."/>
            <person name="Larson L."/>
            <person name="Mehta T."/>
            <person name="Neiman D."/>
            <person name="Pearson M."/>
            <person name="Roberts A."/>
            <person name="Saif S."/>
            <person name="Shea T."/>
            <person name="Shenoy N."/>
            <person name="Sisk P."/>
            <person name="Stolte C."/>
            <person name="Sykes S."/>
            <person name="Walk T."/>
            <person name="White J."/>
            <person name="Yandava C."/>
            <person name="Haas B."/>
            <person name="Nusbaum C."/>
            <person name="Birren B."/>
        </authorList>
    </citation>
    <scope>NUCLEOTIDE SEQUENCE</scope>
    <source>
        <strain evidence="4">ATCC 64411</strain>
    </source>
</reference>
<dbReference type="VEuPathDB" id="FungiDB:MAPG_11973"/>
<feature type="region of interest" description="Disordered" evidence="2">
    <location>
        <begin position="1"/>
        <end position="27"/>
    </location>
</feature>
<evidence type="ECO:0000256" key="2">
    <source>
        <dbReference type="SAM" id="MobiDB-lite"/>
    </source>
</evidence>
<dbReference type="InterPro" id="IPR036570">
    <property type="entry name" value="HORMA_dom_sf"/>
</dbReference>
<protein>
    <recommendedName>
        <fullName evidence="3">HORMA domain-containing protein</fullName>
    </recommendedName>
</protein>
<feature type="non-terminal residue" evidence="4">
    <location>
        <position position="114"/>
    </location>
</feature>
<reference evidence="4" key="2">
    <citation type="submission" date="2011-03" db="EMBL/GenBank/DDBJ databases">
        <title>Annotation of Magnaporthe poae ATCC 64411.</title>
        <authorList>
            <person name="Ma L.-J."/>
            <person name="Dead R."/>
            <person name="Young S.K."/>
            <person name="Zeng Q."/>
            <person name="Gargeya S."/>
            <person name="Fitzgerald M."/>
            <person name="Haas B."/>
            <person name="Abouelleil A."/>
            <person name="Alvarado L."/>
            <person name="Arachchi H.M."/>
            <person name="Berlin A."/>
            <person name="Brown A."/>
            <person name="Chapman S.B."/>
            <person name="Chen Z."/>
            <person name="Dunbar C."/>
            <person name="Freedman E."/>
            <person name="Gearin G."/>
            <person name="Gellesch M."/>
            <person name="Goldberg J."/>
            <person name="Griggs A."/>
            <person name="Gujja S."/>
            <person name="Heiman D."/>
            <person name="Howarth C."/>
            <person name="Larson L."/>
            <person name="Lui A."/>
            <person name="MacDonald P.J.P."/>
            <person name="Mehta T."/>
            <person name="Montmayeur A."/>
            <person name="Murphy C."/>
            <person name="Neiman D."/>
            <person name="Pearson M."/>
            <person name="Priest M."/>
            <person name="Roberts A."/>
            <person name="Saif S."/>
            <person name="Shea T."/>
            <person name="Shenoy N."/>
            <person name="Sisk P."/>
            <person name="Stolte C."/>
            <person name="Sykes S."/>
            <person name="Yandava C."/>
            <person name="Wortman J."/>
            <person name="Nusbaum C."/>
            <person name="Birren B."/>
        </authorList>
    </citation>
    <scope>NUCLEOTIDE SEQUENCE</scope>
    <source>
        <strain evidence="4">ATCC 64411</strain>
    </source>
</reference>
<dbReference type="Gene3D" id="3.30.900.10">
    <property type="entry name" value="HORMA domain"/>
    <property type="match status" value="1"/>
</dbReference>
<dbReference type="SUPFAM" id="SSF56019">
    <property type="entry name" value="The spindle assembly checkpoint protein mad2"/>
    <property type="match status" value="1"/>
</dbReference>